<keyword evidence="1" id="KW-0812">Transmembrane</keyword>
<dbReference type="RefSeq" id="WP_183398794.1">
    <property type="nucleotide sequence ID" value="NZ_JACIDS010000003.1"/>
</dbReference>
<dbReference type="EMBL" id="JACIDS010000003">
    <property type="protein sequence ID" value="MBB3931127.1"/>
    <property type="molecule type" value="Genomic_DNA"/>
</dbReference>
<gene>
    <name evidence="3" type="ORF">GGR25_002177</name>
</gene>
<evidence type="ECO:0000259" key="2">
    <source>
        <dbReference type="Pfam" id="PF13239"/>
    </source>
</evidence>
<evidence type="ECO:0000313" key="3">
    <source>
        <dbReference type="EMBL" id="MBB3931127.1"/>
    </source>
</evidence>
<dbReference type="Pfam" id="PF13239">
    <property type="entry name" value="2TM"/>
    <property type="match status" value="1"/>
</dbReference>
<reference evidence="3 4" key="1">
    <citation type="submission" date="2020-08" db="EMBL/GenBank/DDBJ databases">
        <title>Genomic Encyclopedia of Type Strains, Phase IV (KMG-IV): sequencing the most valuable type-strain genomes for metagenomic binning, comparative biology and taxonomic classification.</title>
        <authorList>
            <person name="Goeker M."/>
        </authorList>
    </citation>
    <scope>NUCLEOTIDE SEQUENCE [LARGE SCALE GENOMIC DNA]</scope>
    <source>
        <strain evidence="3 4">DSM 25966</strain>
    </source>
</reference>
<sequence>MLHATKSARRRGFQIHAFVFVPSIIFLAVLNFILGAPYWFEWPLLGWSLGLLTHWWFALGPGSLQTD</sequence>
<comment type="caution">
    <text evidence="3">The sequence shown here is derived from an EMBL/GenBank/DDBJ whole genome shotgun (WGS) entry which is preliminary data.</text>
</comment>
<protein>
    <recommendedName>
        <fullName evidence="2">2TM domain-containing protein</fullName>
    </recommendedName>
</protein>
<feature type="transmembrane region" description="Helical" evidence="1">
    <location>
        <begin position="12"/>
        <end position="34"/>
    </location>
</feature>
<feature type="transmembrane region" description="Helical" evidence="1">
    <location>
        <begin position="40"/>
        <end position="59"/>
    </location>
</feature>
<organism evidence="3 4">
    <name type="scientific">Kaistia hirudinis</name>
    <dbReference type="NCBI Taxonomy" id="1293440"/>
    <lineage>
        <taxon>Bacteria</taxon>
        <taxon>Pseudomonadati</taxon>
        <taxon>Pseudomonadota</taxon>
        <taxon>Alphaproteobacteria</taxon>
        <taxon>Hyphomicrobiales</taxon>
        <taxon>Kaistiaceae</taxon>
        <taxon>Kaistia</taxon>
    </lineage>
</organism>
<keyword evidence="4" id="KW-1185">Reference proteome</keyword>
<dbReference type="InterPro" id="IPR025698">
    <property type="entry name" value="2TM_dom"/>
</dbReference>
<accession>A0A840AQ08</accession>
<evidence type="ECO:0000256" key="1">
    <source>
        <dbReference type="SAM" id="Phobius"/>
    </source>
</evidence>
<keyword evidence="1" id="KW-1133">Transmembrane helix</keyword>
<keyword evidence="1" id="KW-0472">Membrane</keyword>
<proteinExistence type="predicted"/>
<name>A0A840AQ08_9HYPH</name>
<dbReference type="AlphaFoldDB" id="A0A840AQ08"/>
<feature type="domain" description="2TM" evidence="2">
    <location>
        <begin position="7"/>
        <end position="59"/>
    </location>
</feature>
<dbReference type="Proteomes" id="UP000553963">
    <property type="component" value="Unassembled WGS sequence"/>
</dbReference>
<evidence type="ECO:0000313" key="4">
    <source>
        <dbReference type="Proteomes" id="UP000553963"/>
    </source>
</evidence>